<dbReference type="SUPFAM" id="SSF103088">
    <property type="entry name" value="OmpA-like"/>
    <property type="match status" value="1"/>
</dbReference>
<dbReference type="EMBL" id="CAUYUJ010015240">
    <property type="protein sequence ID" value="CAK0851451.1"/>
    <property type="molecule type" value="Genomic_DNA"/>
</dbReference>
<reference evidence="2" key="1">
    <citation type="submission" date="2023-10" db="EMBL/GenBank/DDBJ databases">
        <authorList>
            <person name="Chen Y."/>
            <person name="Shah S."/>
            <person name="Dougan E. K."/>
            <person name="Thang M."/>
            <person name="Chan C."/>
        </authorList>
    </citation>
    <scope>NUCLEOTIDE SEQUENCE [LARGE SCALE GENOMIC DNA]</scope>
</reference>
<comment type="caution">
    <text evidence="2">The sequence shown here is derived from an EMBL/GenBank/DDBJ whole genome shotgun (WGS) entry which is preliminary data.</text>
</comment>
<keyword evidence="3" id="KW-1185">Reference proteome</keyword>
<sequence>DLPDAVEAVGAACCEPRLLGRLGAASRQLRASVGCPGFARRRAEEMRGRGAAWAAGAQSLELLALALEVQKLCVSPTKNHVYFPYGGGTDLMDVTMHVLDGAAAVCRRYPRLRLHVDAHTGTGAPAIIARTCSLRRAKAVVHALASRGVGGERLSSTAWGKRLAAVWPEPDDDTAARAEVYFCMDGREFPPRPGYYGLVPDPPLRVVGVDLDDREVLEVREELEADFRRRLANLRQSFVMRPGGPLQGLFRRLPAARGSAGGGPHAAAPAALPGRPPGAPPEAAPAELD</sequence>
<proteinExistence type="predicted"/>
<dbReference type="Gene3D" id="3.30.1330.60">
    <property type="entry name" value="OmpA-like domain"/>
    <property type="match status" value="1"/>
</dbReference>
<evidence type="ECO:0000313" key="3">
    <source>
        <dbReference type="Proteomes" id="UP001189429"/>
    </source>
</evidence>
<name>A0ABN9TYN7_9DINO</name>
<feature type="compositionally biased region" description="Pro residues" evidence="1">
    <location>
        <begin position="274"/>
        <end position="283"/>
    </location>
</feature>
<feature type="region of interest" description="Disordered" evidence="1">
    <location>
        <begin position="255"/>
        <end position="289"/>
    </location>
</feature>
<evidence type="ECO:0000256" key="1">
    <source>
        <dbReference type="SAM" id="MobiDB-lite"/>
    </source>
</evidence>
<dbReference type="Proteomes" id="UP001189429">
    <property type="component" value="Unassembled WGS sequence"/>
</dbReference>
<evidence type="ECO:0000313" key="2">
    <source>
        <dbReference type="EMBL" id="CAK0851451.1"/>
    </source>
</evidence>
<accession>A0ABN9TYN7</accession>
<dbReference type="InterPro" id="IPR036737">
    <property type="entry name" value="OmpA-like_sf"/>
</dbReference>
<organism evidence="2 3">
    <name type="scientific">Prorocentrum cordatum</name>
    <dbReference type="NCBI Taxonomy" id="2364126"/>
    <lineage>
        <taxon>Eukaryota</taxon>
        <taxon>Sar</taxon>
        <taxon>Alveolata</taxon>
        <taxon>Dinophyceae</taxon>
        <taxon>Prorocentrales</taxon>
        <taxon>Prorocentraceae</taxon>
        <taxon>Prorocentrum</taxon>
    </lineage>
</organism>
<feature type="non-terminal residue" evidence="2">
    <location>
        <position position="289"/>
    </location>
</feature>
<feature type="non-terminal residue" evidence="2">
    <location>
        <position position="1"/>
    </location>
</feature>
<gene>
    <name evidence="2" type="ORF">PCOR1329_LOCUS43606</name>
</gene>
<protein>
    <submittedName>
        <fullName evidence="2">Uncharacterized protein</fullName>
    </submittedName>
</protein>